<feature type="transmembrane region" description="Helical" evidence="1">
    <location>
        <begin position="78"/>
        <end position="103"/>
    </location>
</feature>
<dbReference type="InterPro" id="IPR043130">
    <property type="entry name" value="CDP-OH_PTrfase_TM_dom"/>
</dbReference>
<evidence type="ECO:0000256" key="1">
    <source>
        <dbReference type="SAM" id="Phobius"/>
    </source>
</evidence>
<keyword evidence="1" id="KW-1133">Transmembrane helix</keyword>
<reference evidence="2 3" key="1">
    <citation type="submission" date="2023-10" db="EMBL/GenBank/DDBJ databases">
        <title>Bacteria for the degradation of biodegradable plastic PBAT(Polybutylene adipate terephthalate).</title>
        <authorList>
            <person name="Weon H.-Y."/>
            <person name="Yeon J."/>
        </authorList>
    </citation>
    <scope>NUCLEOTIDE SEQUENCE [LARGE SCALE GENOMIC DNA]</scope>
    <source>
        <strain evidence="2 3">SBD 7-3</strain>
    </source>
</reference>
<proteinExistence type="predicted"/>
<dbReference type="InterPro" id="IPR000462">
    <property type="entry name" value="CDP-OH_P_trans"/>
</dbReference>
<keyword evidence="1" id="KW-0472">Membrane</keyword>
<dbReference type="EMBL" id="CP136336">
    <property type="protein sequence ID" value="WOB10634.1"/>
    <property type="molecule type" value="Genomic_DNA"/>
</dbReference>
<protein>
    <submittedName>
        <fullName evidence="2">CDP-alcohol phosphatidyltransferase family protein</fullName>
    </submittedName>
</protein>
<accession>A0ABZ0D7E5</accession>
<dbReference type="Pfam" id="PF01066">
    <property type="entry name" value="CDP-OH_P_transf"/>
    <property type="match status" value="1"/>
</dbReference>
<keyword evidence="1" id="KW-0812">Transmembrane</keyword>
<feature type="transmembrane region" description="Helical" evidence="1">
    <location>
        <begin position="123"/>
        <end position="142"/>
    </location>
</feature>
<evidence type="ECO:0000313" key="2">
    <source>
        <dbReference type="EMBL" id="WOB10634.1"/>
    </source>
</evidence>
<feature type="transmembrane region" description="Helical" evidence="1">
    <location>
        <begin position="32"/>
        <end position="57"/>
    </location>
</feature>
<name>A0ABZ0D7E5_9BURK</name>
<evidence type="ECO:0000313" key="3">
    <source>
        <dbReference type="Proteomes" id="UP001303946"/>
    </source>
</evidence>
<keyword evidence="3" id="KW-1185">Reference proteome</keyword>
<sequence>MSTASELRPLPHTGAVAGHLLTASRLVASPWISLWIANGRFGLASFALALAMATDLLDGPLVRRFGQATRAGAWFDSCTDLTLVAGAFAGCAVAGVLPWWPLWAIGASFAVFAATTSSRFHDPLGRCIGGLLMVAALGVLLVPDLTAQLALGTMAGIACGLTIVARLASVADSSPG</sequence>
<feature type="transmembrane region" description="Helical" evidence="1">
    <location>
        <begin position="149"/>
        <end position="168"/>
    </location>
</feature>
<dbReference type="RefSeq" id="WP_316703534.1">
    <property type="nucleotide sequence ID" value="NZ_CP136336.1"/>
</dbReference>
<dbReference type="Proteomes" id="UP001303946">
    <property type="component" value="Chromosome"/>
</dbReference>
<organism evidence="2 3">
    <name type="scientific">Piscinibacter gummiphilus</name>
    <dbReference type="NCBI Taxonomy" id="946333"/>
    <lineage>
        <taxon>Bacteria</taxon>
        <taxon>Pseudomonadati</taxon>
        <taxon>Pseudomonadota</taxon>
        <taxon>Betaproteobacteria</taxon>
        <taxon>Burkholderiales</taxon>
        <taxon>Sphaerotilaceae</taxon>
        <taxon>Piscinibacter</taxon>
    </lineage>
</organism>
<dbReference type="Gene3D" id="1.20.120.1760">
    <property type="match status" value="1"/>
</dbReference>
<gene>
    <name evidence="2" type="ORF">RXV79_11375</name>
</gene>